<dbReference type="EMBL" id="JAAMPU010000108">
    <property type="protein sequence ID" value="NMH29385.1"/>
    <property type="molecule type" value="Genomic_DNA"/>
</dbReference>
<feature type="domain" description="TonB C-terminal" evidence="12">
    <location>
        <begin position="208"/>
        <end position="278"/>
    </location>
</feature>
<evidence type="ECO:0000256" key="8">
    <source>
        <dbReference type="ARBA" id="ARBA00022989"/>
    </source>
</evidence>
<evidence type="ECO:0000256" key="11">
    <source>
        <dbReference type="SAM" id="Phobius"/>
    </source>
</evidence>
<evidence type="ECO:0000256" key="2">
    <source>
        <dbReference type="ARBA" id="ARBA00006555"/>
    </source>
</evidence>
<name>A0A972JIT4_9FLAO</name>
<dbReference type="GO" id="GO:0098797">
    <property type="term" value="C:plasma membrane protein complex"/>
    <property type="evidence" value="ECO:0007669"/>
    <property type="project" value="TreeGrafter"/>
</dbReference>
<dbReference type="PANTHER" id="PTHR33446">
    <property type="entry name" value="PROTEIN TONB-RELATED"/>
    <property type="match status" value="1"/>
</dbReference>
<keyword evidence="7" id="KW-0653">Protein transport</keyword>
<comment type="subcellular location">
    <subcellularLocation>
        <location evidence="1">Cell inner membrane</location>
        <topology evidence="1">Single-pass membrane protein</topology>
        <orientation evidence="1">Periplasmic side</orientation>
    </subcellularLocation>
</comment>
<feature type="transmembrane region" description="Helical" evidence="11">
    <location>
        <begin position="37"/>
        <end position="57"/>
    </location>
</feature>
<evidence type="ECO:0000256" key="5">
    <source>
        <dbReference type="ARBA" id="ARBA00022519"/>
    </source>
</evidence>
<reference evidence="13" key="1">
    <citation type="submission" date="2020-02" db="EMBL/GenBank/DDBJ databases">
        <title>Flavobacterium sp. genome.</title>
        <authorList>
            <person name="Jung H.S."/>
            <person name="Baek J.H."/>
            <person name="Jeon C.O."/>
        </authorList>
    </citation>
    <scope>NUCLEOTIDE SEQUENCE</scope>
    <source>
        <strain evidence="13">SE-s28</strain>
    </source>
</reference>
<sequence length="283" mass="31106">MSNISIFEKKWIDLVFEGRNQAYGAYQLRQENGKTTLIALFLGSGGIGIAVVLLSLLSSFKSVPPENDGTGATRDTIVVSSYRFPVEKPKPNVVPPSKKVERTDEEIPKEKLKNPEIVKPTEKPVDIQTNKEAEKPKANPEGSENGTEAKNPETGINGTASPGTEKPGLDPAIGVDGKVASVLLDRQPQFPGGLGKFYEKVRDNFHTPEMDDRSGQVMRVMVQFVVEKDGSITDIKALNNPGYGLDKEAIRVLKTMRVKWEPGIYKGQKVRTAYTLPISVQIR</sequence>
<evidence type="ECO:0000256" key="7">
    <source>
        <dbReference type="ARBA" id="ARBA00022927"/>
    </source>
</evidence>
<keyword evidence="6 11" id="KW-0812">Transmembrane</keyword>
<dbReference type="NCBIfam" id="TIGR01352">
    <property type="entry name" value="tonB_Cterm"/>
    <property type="match status" value="1"/>
</dbReference>
<keyword evidence="9 11" id="KW-0472">Membrane</keyword>
<dbReference type="RefSeq" id="WP_169528478.1">
    <property type="nucleotide sequence ID" value="NZ_JAAMPU010000108.1"/>
</dbReference>
<evidence type="ECO:0000256" key="6">
    <source>
        <dbReference type="ARBA" id="ARBA00022692"/>
    </source>
</evidence>
<keyword evidence="4" id="KW-1003">Cell membrane</keyword>
<feature type="compositionally biased region" description="Polar residues" evidence="10">
    <location>
        <begin position="142"/>
        <end position="162"/>
    </location>
</feature>
<proteinExistence type="inferred from homology"/>
<keyword evidence="3" id="KW-0813">Transport</keyword>
<evidence type="ECO:0000313" key="14">
    <source>
        <dbReference type="Proteomes" id="UP000712080"/>
    </source>
</evidence>
<protein>
    <submittedName>
        <fullName evidence="13">TonB family protein</fullName>
    </submittedName>
</protein>
<dbReference type="AlphaFoldDB" id="A0A972JIT4"/>
<keyword evidence="14" id="KW-1185">Reference proteome</keyword>
<dbReference type="InterPro" id="IPR037682">
    <property type="entry name" value="TonB_C"/>
</dbReference>
<feature type="region of interest" description="Disordered" evidence="10">
    <location>
        <begin position="88"/>
        <end position="173"/>
    </location>
</feature>
<evidence type="ECO:0000259" key="12">
    <source>
        <dbReference type="Pfam" id="PF03544"/>
    </source>
</evidence>
<dbReference type="Proteomes" id="UP000712080">
    <property type="component" value="Unassembled WGS sequence"/>
</dbReference>
<dbReference type="GO" id="GO:0015031">
    <property type="term" value="P:protein transport"/>
    <property type="evidence" value="ECO:0007669"/>
    <property type="project" value="UniProtKB-KW"/>
</dbReference>
<evidence type="ECO:0000256" key="1">
    <source>
        <dbReference type="ARBA" id="ARBA00004383"/>
    </source>
</evidence>
<evidence type="ECO:0000256" key="3">
    <source>
        <dbReference type="ARBA" id="ARBA00022448"/>
    </source>
</evidence>
<keyword evidence="5" id="KW-0997">Cell inner membrane</keyword>
<evidence type="ECO:0000256" key="4">
    <source>
        <dbReference type="ARBA" id="ARBA00022475"/>
    </source>
</evidence>
<comment type="caution">
    <text evidence="13">The sequence shown here is derived from an EMBL/GenBank/DDBJ whole genome shotgun (WGS) entry which is preliminary data.</text>
</comment>
<dbReference type="InterPro" id="IPR006260">
    <property type="entry name" value="TonB/TolA_C"/>
</dbReference>
<dbReference type="PANTHER" id="PTHR33446:SF2">
    <property type="entry name" value="PROTEIN TONB"/>
    <property type="match status" value="1"/>
</dbReference>
<dbReference type="Pfam" id="PF03544">
    <property type="entry name" value="TonB_C"/>
    <property type="match status" value="1"/>
</dbReference>
<gene>
    <name evidence="13" type="ORF">G6047_15205</name>
</gene>
<keyword evidence="8 11" id="KW-1133">Transmembrane helix</keyword>
<dbReference type="GO" id="GO:0055085">
    <property type="term" value="P:transmembrane transport"/>
    <property type="evidence" value="ECO:0007669"/>
    <property type="project" value="InterPro"/>
</dbReference>
<evidence type="ECO:0000313" key="13">
    <source>
        <dbReference type="EMBL" id="NMH29385.1"/>
    </source>
</evidence>
<comment type="similarity">
    <text evidence="2">Belongs to the TonB family.</text>
</comment>
<dbReference type="SUPFAM" id="SSF74653">
    <property type="entry name" value="TolA/TonB C-terminal domain"/>
    <property type="match status" value="1"/>
</dbReference>
<evidence type="ECO:0000256" key="9">
    <source>
        <dbReference type="ARBA" id="ARBA00023136"/>
    </source>
</evidence>
<accession>A0A972JIT4</accession>
<evidence type="ECO:0000256" key="10">
    <source>
        <dbReference type="SAM" id="MobiDB-lite"/>
    </source>
</evidence>
<feature type="compositionally biased region" description="Basic and acidic residues" evidence="10">
    <location>
        <begin position="98"/>
        <end position="138"/>
    </location>
</feature>
<dbReference type="GO" id="GO:0031992">
    <property type="term" value="F:energy transducer activity"/>
    <property type="evidence" value="ECO:0007669"/>
    <property type="project" value="TreeGrafter"/>
</dbReference>
<organism evidence="13 14">
    <name type="scientific">Flavobacterium silvaticum</name>
    <dbReference type="NCBI Taxonomy" id="1852020"/>
    <lineage>
        <taxon>Bacteria</taxon>
        <taxon>Pseudomonadati</taxon>
        <taxon>Bacteroidota</taxon>
        <taxon>Flavobacteriia</taxon>
        <taxon>Flavobacteriales</taxon>
        <taxon>Flavobacteriaceae</taxon>
        <taxon>Flavobacterium</taxon>
    </lineage>
</organism>
<dbReference type="Gene3D" id="3.30.1150.10">
    <property type="match status" value="1"/>
</dbReference>
<dbReference type="InterPro" id="IPR051045">
    <property type="entry name" value="TonB-dependent_transducer"/>
</dbReference>